<dbReference type="OrthoDB" id="2271080at2759"/>
<feature type="compositionally biased region" description="Basic and acidic residues" evidence="1">
    <location>
        <begin position="311"/>
        <end position="321"/>
    </location>
</feature>
<feature type="compositionally biased region" description="Low complexity" evidence="1">
    <location>
        <begin position="196"/>
        <end position="209"/>
    </location>
</feature>
<dbReference type="AlphaFoldDB" id="A0A8H7RPE0"/>
<organism evidence="2 3">
    <name type="scientific">Mucor plumbeus</name>
    <dbReference type="NCBI Taxonomy" id="97098"/>
    <lineage>
        <taxon>Eukaryota</taxon>
        <taxon>Fungi</taxon>
        <taxon>Fungi incertae sedis</taxon>
        <taxon>Mucoromycota</taxon>
        <taxon>Mucoromycotina</taxon>
        <taxon>Mucoromycetes</taxon>
        <taxon>Mucorales</taxon>
        <taxon>Mucorineae</taxon>
        <taxon>Mucoraceae</taxon>
        <taxon>Mucor</taxon>
    </lineage>
</organism>
<feature type="compositionally biased region" description="Polar residues" evidence="1">
    <location>
        <begin position="111"/>
        <end position="124"/>
    </location>
</feature>
<accession>A0A8H7RPE0</accession>
<name>A0A8H7RPE0_9FUNG</name>
<reference evidence="2" key="1">
    <citation type="submission" date="2020-12" db="EMBL/GenBank/DDBJ databases">
        <title>Metabolic potential, ecology and presence of endohyphal bacteria is reflected in genomic diversity of Mucoromycotina.</title>
        <authorList>
            <person name="Muszewska A."/>
            <person name="Okrasinska A."/>
            <person name="Steczkiewicz K."/>
            <person name="Drgas O."/>
            <person name="Orlowska M."/>
            <person name="Perlinska-Lenart U."/>
            <person name="Aleksandrzak-Piekarczyk T."/>
            <person name="Szatraj K."/>
            <person name="Zielenkiewicz U."/>
            <person name="Pilsyk S."/>
            <person name="Malc E."/>
            <person name="Mieczkowski P."/>
            <person name="Kruszewska J.S."/>
            <person name="Biernat P."/>
            <person name="Pawlowska J."/>
        </authorList>
    </citation>
    <scope>NUCLEOTIDE SEQUENCE</scope>
    <source>
        <strain evidence="2">CBS 226.32</strain>
    </source>
</reference>
<evidence type="ECO:0000256" key="1">
    <source>
        <dbReference type="SAM" id="MobiDB-lite"/>
    </source>
</evidence>
<feature type="region of interest" description="Disordered" evidence="1">
    <location>
        <begin position="97"/>
        <end position="124"/>
    </location>
</feature>
<sequence>MDPTDDDSKWEFEMPKFWDFSNTVPQKRPDENWFCPSNISGPSFPVQKKRRALRVHKTINKTTQPQNHVEKAPVPEKQTRDVFDRLSRLSTISFSNKVQQQNSFEKEKKATSQSKLQQPSDLITQETEQYQLDSSMPIKSVAERIARFENSLFPKKRLKSKITNSFISHKKKAHNSTNIQTSSVQIPEHSHAHRQTSSVKDSSTSSKYPSLEHSIDKSHQLPSEQPPSVTKRRSLYNELQASRRETVDKTKQGGLSPQLTPSIVPSINEQIQENEQHSDKSLDGFFDNFFQSKLDGPRASHASDMQNQTHVIKDEKRDEATRSFFNGLKKPNQQKSKENSVPSLHNEPKEKKQGNQDQSTHKFFDSLLKSNQQKPKSHPVRNYSQINERIEAVREEIRIASRPIQVYTDEPFIPKQGRYSKPQKNELRNG</sequence>
<proteinExistence type="predicted"/>
<comment type="caution">
    <text evidence="2">The sequence shown here is derived from an EMBL/GenBank/DDBJ whole genome shotgun (WGS) entry which is preliminary data.</text>
</comment>
<keyword evidence="3" id="KW-1185">Reference proteome</keyword>
<dbReference type="Proteomes" id="UP000650833">
    <property type="component" value="Unassembled WGS sequence"/>
</dbReference>
<protein>
    <submittedName>
        <fullName evidence="2">Uncharacterized protein</fullName>
    </submittedName>
</protein>
<feature type="region of interest" description="Disordered" evidence="1">
    <location>
        <begin position="409"/>
        <end position="430"/>
    </location>
</feature>
<gene>
    <name evidence="2" type="ORF">INT46_005671</name>
</gene>
<feature type="compositionally biased region" description="Polar residues" evidence="1">
    <location>
        <begin position="175"/>
        <end position="185"/>
    </location>
</feature>
<evidence type="ECO:0000313" key="3">
    <source>
        <dbReference type="Proteomes" id="UP000650833"/>
    </source>
</evidence>
<feature type="compositionally biased region" description="Polar residues" evidence="1">
    <location>
        <begin position="253"/>
        <end position="273"/>
    </location>
</feature>
<feature type="region of interest" description="Disordered" evidence="1">
    <location>
        <begin position="167"/>
        <end position="387"/>
    </location>
</feature>
<feature type="compositionally biased region" description="Polar residues" evidence="1">
    <location>
        <begin position="331"/>
        <end position="343"/>
    </location>
</feature>
<feature type="compositionally biased region" description="Basic and acidic residues" evidence="1">
    <location>
        <begin position="346"/>
        <end position="364"/>
    </location>
</feature>
<feature type="compositionally biased region" description="Basic and acidic residues" evidence="1">
    <location>
        <begin position="241"/>
        <end position="251"/>
    </location>
</feature>
<evidence type="ECO:0000313" key="2">
    <source>
        <dbReference type="EMBL" id="KAG2214654.1"/>
    </source>
</evidence>
<dbReference type="EMBL" id="JAEPRC010000022">
    <property type="protein sequence ID" value="KAG2214654.1"/>
    <property type="molecule type" value="Genomic_DNA"/>
</dbReference>